<gene>
    <name evidence="6" type="ORF">UFOPK2343_00453</name>
    <name evidence="7" type="ORF">UFOPK2652_00019</name>
    <name evidence="8" type="ORF">UFOPK3128_00400</name>
    <name evidence="9" type="ORF">UFOPK3511_01103</name>
    <name evidence="10" type="ORF">UFOPK3880_00772</name>
    <name evidence="11" type="ORF">UFOPK4146_00944</name>
</gene>
<dbReference type="EMBL" id="CAEZXD010000007">
    <property type="protein sequence ID" value="CAB4672219.1"/>
    <property type="molecule type" value="Genomic_DNA"/>
</dbReference>
<keyword evidence="5" id="KW-0694">RNA-binding</keyword>
<dbReference type="InterPro" id="IPR014721">
    <property type="entry name" value="Ribsml_uS5_D2-typ_fold_subgr"/>
</dbReference>
<evidence type="ECO:0000313" key="8">
    <source>
        <dbReference type="EMBL" id="CAB4815551.1"/>
    </source>
</evidence>
<accession>A0A6J7RQM5</accession>
<dbReference type="GO" id="GO:0000049">
    <property type="term" value="F:tRNA binding"/>
    <property type="evidence" value="ECO:0007669"/>
    <property type="project" value="InterPro"/>
</dbReference>
<keyword evidence="1" id="KW-0819">tRNA processing</keyword>
<keyword evidence="2" id="KW-0540">Nuclease</keyword>
<reference evidence="11" key="1">
    <citation type="submission" date="2020-05" db="EMBL/GenBank/DDBJ databases">
        <authorList>
            <person name="Chiriac C."/>
            <person name="Salcher M."/>
            <person name="Ghai R."/>
            <person name="Kavagutti S V."/>
        </authorList>
    </citation>
    <scope>NUCLEOTIDE SEQUENCE</scope>
</reference>
<dbReference type="InterPro" id="IPR020568">
    <property type="entry name" value="Ribosomal_Su5_D2-typ_SF"/>
</dbReference>
<dbReference type="PANTHER" id="PTHR33992">
    <property type="entry name" value="RIBONUCLEASE P PROTEIN COMPONENT"/>
    <property type="match status" value="1"/>
</dbReference>
<dbReference type="EMBL" id="CAFBNU010000006">
    <property type="protein sequence ID" value="CAB4965097.1"/>
    <property type="molecule type" value="Genomic_DNA"/>
</dbReference>
<dbReference type="AlphaFoldDB" id="A0A6J7RQM5"/>
<dbReference type="EMBL" id="CAFBPT010000006">
    <property type="protein sequence ID" value="CAB5030740.1"/>
    <property type="molecule type" value="Genomic_DNA"/>
</dbReference>
<dbReference type="EMBL" id="CAEZYD010000001">
    <property type="protein sequence ID" value="CAB4698498.1"/>
    <property type="molecule type" value="Genomic_DNA"/>
</dbReference>
<evidence type="ECO:0000256" key="2">
    <source>
        <dbReference type="ARBA" id="ARBA00022722"/>
    </source>
</evidence>
<dbReference type="HAMAP" id="MF_00227">
    <property type="entry name" value="RNase_P"/>
    <property type="match status" value="1"/>
</dbReference>
<name>A0A6J7RQM5_9ZZZZ</name>
<protein>
    <submittedName>
        <fullName evidence="11">Unannotated protein</fullName>
    </submittedName>
</protein>
<dbReference type="SUPFAM" id="SSF54211">
    <property type="entry name" value="Ribosomal protein S5 domain 2-like"/>
    <property type="match status" value="1"/>
</dbReference>
<dbReference type="EMBL" id="CAFAAZ010000002">
    <property type="protein sequence ID" value="CAB4815551.1"/>
    <property type="molecule type" value="Genomic_DNA"/>
</dbReference>
<evidence type="ECO:0000313" key="10">
    <source>
        <dbReference type="EMBL" id="CAB4965097.1"/>
    </source>
</evidence>
<sequence>MLPAKNRLRTSKDFALTTKTGVRATSLSLVLYLKINSTNLNVSSAPQIGLIVNKSVGGSVVRHRVSRQLRHLISAHIQTLPLNCQLVIRVLRNQPNFEAELSDLMPKVISKIVVSA</sequence>
<keyword evidence="3" id="KW-0255">Endonuclease</keyword>
<organism evidence="11">
    <name type="scientific">freshwater metagenome</name>
    <dbReference type="NCBI Taxonomy" id="449393"/>
    <lineage>
        <taxon>unclassified sequences</taxon>
        <taxon>metagenomes</taxon>
        <taxon>ecological metagenomes</taxon>
    </lineage>
</organism>
<proteinExistence type="inferred from homology"/>
<dbReference type="PANTHER" id="PTHR33992:SF1">
    <property type="entry name" value="RIBONUCLEASE P PROTEIN COMPONENT"/>
    <property type="match status" value="1"/>
</dbReference>
<dbReference type="InterPro" id="IPR000100">
    <property type="entry name" value="RNase_P"/>
</dbReference>
<keyword evidence="4" id="KW-0378">Hydrolase</keyword>
<evidence type="ECO:0000313" key="6">
    <source>
        <dbReference type="EMBL" id="CAB4672219.1"/>
    </source>
</evidence>
<evidence type="ECO:0000313" key="7">
    <source>
        <dbReference type="EMBL" id="CAB4698498.1"/>
    </source>
</evidence>
<evidence type="ECO:0000256" key="3">
    <source>
        <dbReference type="ARBA" id="ARBA00022759"/>
    </source>
</evidence>
<dbReference type="GO" id="GO:0030677">
    <property type="term" value="C:ribonuclease P complex"/>
    <property type="evidence" value="ECO:0007669"/>
    <property type="project" value="TreeGrafter"/>
</dbReference>
<evidence type="ECO:0000313" key="9">
    <source>
        <dbReference type="EMBL" id="CAB4902081.1"/>
    </source>
</evidence>
<dbReference type="GO" id="GO:0004526">
    <property type="term" value="F:ribonuclease P activity"/>
    <property type="evidence" value="ECO:0007669"/>
    <property type="project" value="InterPro"/>
</dbReference>
<dbReference type="GO" id="GO:0042781">
    <property type="term" value="F:3'-tRNA processing endoribonuclease activity"/>
    <property type="evidence" value="ECO:0007669"/>
    <property type="project" value="TreeGrafter"/>
</dbReference>
<evidence type="ECO:0000313" key="11">
    <source>
        <dbReference type="EMBL" id="CAB5030740.1"/>
    </source>
</evidence>
<dbReference type="Gene3D" id="3.30.230.10">
    <property type="match status" value="1"/>
</dbReference>
<evidence type="ECO:0000256" key="4">
    <source>
        <dbReference type="ARBA" id="ARBA00022801"/>
    </source>
</evidence>
<dbReference type="Pfam" id="PF00825">
    <property type="entry name" value="Ribonuclease_P"/>
    <property type="match status" value="1"/>
</dbReference>
<dbReference type="NCBIfam" id="TIGR00188">
    <property type="entry name" value="rnpA"/>
    <property type="match status" value="1"/>
</dbReference>
<evidence type="ECO:0000256" key="1">
    <source>
        <dbReference type="ARBA" id="ARBA00022694"/>
    </source>
</evidence>
<dbReference type="EMBL" id="CAFBMA010000015">
    <property type="protein sequence ID" value="CAB4902081.1"/>
    <property type="molecule type" value="Genomic_DNA"/>
</dbReference>
<evidence type="ECO:0000256" key="5">
    <source>
        <dbReference type="ARBA" id="ARBA00022884"/>
    </source>
</evidence>